<sequence length="460" mass="52252">MSLAETSFHSSSSSDDFAAFLDEELESASSDTSPEVGANDVEEEGGDVLSKQRRVKRRRVETAEGMNKTNPHEFRQCRGKVQQTEKPCMHPGFFKGLCMVCGQMEEDNALGVPLGYIHKDLKLGSAEIDRLRGADLKNLLRQKKLILVLDLDHTLLNSTRLVDVSFEEQHLIQQAHTTTTQDGTGGTLFRLEAIHMLTKLRPFVHTFLKEASKLFEMYIYTMGERSYALEVARVLDPERVYFNSKVISQSDCTQRHQKGLDVILGAESTVLILDDTEMVWQKHRENLILMERYHFFSSSCRQFNSPEKSLSELNKDERESDGILATVLDVLRRVHRAFFDEVNENDAATGDVRQVLGRIRREVLAGCRVVFSGLFPSNVAPREQAIWRLCERLGASCCGEVDSTVTHIISVDPGTEKSRWAQRRGKFLVNPRWVDAAHYLWRRLPEEDFPVAKPNNPPSP</sequence>
<keyword evidence="6 14" id="KW-0378">Hydrolase</keyword>
<dbReference type="GO" id="GO:0046872">
    <property type="term" value="F:metal ion binding"/>
    <property type="evidence" value="ECO:0007669"/>
    <property type="project" value="UniProtKB-KW"/>
</dbReference>
<feature type="domain" description="BRCT" evidence="16">
    <location>
        <begin position="359"/>
        <end position="451"/>
    </location>
</feature>
<keyword evidence="7" id="KW-0694">RNA-binding</keyword>
<keyword evidence="4" id="KW-0678">Repressor</keyword>
<evidence type="ECO:0000259" key="16">
    <source>
        <dbReference type="PROSITE" id="PS50172"/>
    </source>
</evidence>
<evidence type="ECO:0000259" key="17">
    <source>
        <dbReference type="PROSITE" id="PS50969"/>
    </source>
</evidence>
<evidence type="ECO:0000256" key="2">
    <source>
        <dbReference type="ARBA" id="ARBA00001946"/>
    </source>
</evidence>
<evidence type="ECO:0000256" key="9">
    <source>
        <dbReference type="ARBA" id="ARBA00023163"/>
    </source>
</evidence>
<evidence type="ECO:0000256" key="8">
    <source>
        <dbReference type="ARBA" id="ARBA00023015"/>
    </source>
</evidence>
<evidence type="ECO:0000256" key="12">
    <source>
        <dbReference type="ARBA" id="ARBA00048336"/>
    </source>
</evidence>
<comment type="catalytic activity">
    <reaction evidence="11 14">
        <text>O-phospho-L-seryl-[protein] + H2O = L-seryl-[protein] + phosphate</text>
        <dbReference type="Rhea" id="RHEA:20629"/>
        <dbReference type="Rhea" id="RHEA-COMP:9863"/>
        <dbReference type="Rhea" id="RHEA-COMP:11604"/>
        <dbReference type="ChEBI" id="CHEBI:15377"/>
        <dbReference type="ChEBI" id="CHEBI:29999"/>
        <dbReference type="ChEBI" id="CHEBI:43474"/>
        <dbReference type="ChEBI" id="CHEBI:83421"/>
        <dbReference type="EC" id="3.1.3.16"/>
    </reaction>
</comment>
<proteinExistence type="predicted"/>
<comment type="function">
    <text evidence="14">This promotes the activity of RNA polymerase II.</text>
</comment>
<gene>
    <name evidence="18" type="ORF">SI8410_14018758</name>
</gene>
<dbReference type="Proteomes" id="UP000663760">
    <property type="component" value="Chromosome 14"/>
</dbReference>
<dbReference type="GO" id="GO:0009651">
    <property type="term" value="P:response to salt stress"/>
    <property type="evidence" value="ECO:0007669"/>
    <property type="project" value="UniProtKB-ARBA"/>
</dbReference>
<evidence type="ECO:0000313" key="18">
    <source>
        <dbReference type="EMBL" id="CAA7408080.1"/>
    </source>
</evidence>
<keyword evidence="10 14" id="KW-0539">Nucleus</keyword>
<dbReference type="GO" id="GO:0008420">
    <property type="term" value="F:RNA polymerase II CTD heptapeptide repeat phosphatase activity"/>
    <property type="evidence" value="ECO:0007669"/>
    <property type="project" value="UniProtKB-UniRule"/>
</dbReference>
<keyword evidence="8" id="KW-0805">Transcription regulation</keyword>
<comment type="catalytic activity">
    <reaction evidence="12 14">
        <text>O-phospho-L-threonyl-[protein] + H2O = L-threonyl-[protein] + phosphate</text>
        <dbReference type="Rhea" id="RHEA:47004"/>
        <dbReference type="Rhea" id="RHEA-COMP:11060"/>
        <dbReference type="Rhea" id="RHEA-COMP:11605"/>
        <dbReference type="ChEBI" id="CHEBI:15377"/>
        <dbReference type="ChEBI" id="CHEBI:30013"/>
        <dbReference type="ChEBI" id="CHEBI:43474"/>
        <dbReference type="ChEBI" id="CHEBI:61977"/>
        <dbReference type="EC" id="3.1.3.16"/>
    </reaction>
</comment>
<comment type="cofactor">
    <cofactor evidence="2">
        <name>Mg(2+)</name>
        <dbReference type="ChEBI" id="CHEBI:18420"/>
    </cofactor>
</comment>
<evidence type="ECO:0000256" key="7">
    <source>
        <dbReference type="ARBA" id="ARBA00022884"/>
    </source>
</evidence>
<organism evidence="18 19">
    <name type="scientific">Spirodela intermedia</name>
    <name type="common">Intermediate duckweed</name>
    <dbReference type="NCBI Taxonomy" id="51605"/>
    <lineage>
        <taxon>Eukaryota</taxon>
        <taxon>Viridiplantae</taxon>
        <taxon>Streptophyta</taxon>
        <taxon>Embryophyta</taxon>
        <taxon>Tracheophyta</taxon>
        <taxon>Spermatophyta</taxon>
        <taxon>Magnoliopsida</taxon>
        <taxon>Liliopsida</taxon>
        <taxon>Araceae</taxon>
        <taxon>Lemnoideae</taxon>
        <taxon>Spirodela</taxon>
    </lineage>
</organism>
<dbReference type="FunFam" id="3.40.50.10190:FF:000014">
    <property type="entry name" value="RNA polymerase II C-terminal domain phosphatase-like 3"/>
    <property type="match status" value="1"/>
</dbReference>
<dbReference type="PANTHER" id="PTHR23081">
    <property type="entry name" value="RNA POLYMERASE II CTD PHOSPHATASE"/>
    <property type="match status" value="1"/>
</dbReference>
<dbReference type="Gene3D" id="3.40.50.1000">
    <property type="entry name" value="HAD superfamily/HAD-like"/>
    <property type="match status" value="1"/>
</dbReference>
<accession>A0A7I8LDZ9</accession>
<dbReference type="InterPro" id="IPR036420">
    <property type="entry name" value="BRCT_dom_sf"/>
</dbReference>
<protein>
    <recommendedName>
        <fullName evidence="14">RNA polymerase II C-terminal domain phosphatase-like</fullName>
        <ecNumber evidence="14">3.1.3.16</ecNumber>
    </recommendedName>
</protein>
<evidence type="ECO:0000313" key="19">
    <source>
        <dbReference type="Proteomes" id="UP000663760"/>
    </source>
</evidence>
<dbReference type="Gene3D" id="3.40.50.10190">
    <property type="entry name" value="BRCT domain"/>
    <property type="match status" value="1"/>
</dbReference>
<dbReference type="GO" id="GO:0005634">
    <property type="term" value="C:nucleus"/>
    <property type="evidence" value="ECO:0007669"/>
    <property type="project" value="UniProtKB-SubCell"/>
</dbReference>
<reference evidence="18" key="1">
    <citation type="submission" date="2020-02" db="EMBL/GenBank/DDBJ databases">
        <authorList>
            <person name="Scholz U."/>
            <person name="Mascher M."/>
            <person name="Fiebig A."/>
        </authorList>
    </citation>
    <scope>NUCLEOTIDE SEQUENCE</scope>
</reference>
<comment type="subunit">
    <text evidence="13">Interacts with RAP74.</text>
</comment>
<dbReference type="SUPFAM" id="SSF52113">
    <property type="entry name" value="BRCT domain"/>
    <property type="match status" value="1"/>
</dbReference>
<dbReference type="CDD" id="cd17729">
    <property type="entry name" value="BRCT_CTDP1"/>
    <property type="match status" value="1"/>
</dbReference>
<dbReference type="InterPro" id="IPR004274">
    <property type="entry name" value="FCP1_dom"/>
</dbReference>
<dbReference type="PROSITE" id="PS50969">
    <property type="entry name" value="FCP1"/>
    <property type="match status" value="1"/>
</dbReference>
<evidence type="ECO:0000256" key="10">
    <source>
        <dbReference type="ARBA" id="ARBA00023242"/>
    </source>
</evidence>
<dbReference type="InterPro" id="IPR001357">
    <property type="entry name" value="BRCT_dom"/>
</dbReference>
<evidence type="ECO:0000256" key="4">
    <source>
        <dbReference type="ARBA" id="ARBA00022491"/>
    </source>
</evidence>
<keyword evidence="5" id="KW-0479">Metal-binding</keyword>
<evidence type="ECO:0000256" key="1">
    <source>
        <dbReference type="ARBA" id="ARBA00001936"/>
    </source>
</evidence>
<evidence type="ECO:0000256" key="14">
    <source>
        <dbReference type="RuleBase" id="RU366066"/>
    </source>
</evidence>
<dbReference type="SUPFAM" id="SSF56784">
    <property type="entry name" value="HAD-like"/>
    <property type="match status" value="1"/>
</dbReference>
<evidence type="ECO:0000256" key="3">
    <source>
        <dbReference type="ARBA" id="ARBA00004123"/>
    </source>
</evidence>
<dbReference type="Pfam" id="PF03031">
    <property type="entry name" value="NIF"/>
    <property type="match status" value="1"/>
</dbReference>
<evidence type="ECO:0000256" key="15">
    <source>
        <dbReference type="SAM" id="MobiDB-lite"/>
    </source>
</evidence>
<evidence type="ECO:0000256" key="5">
    <source>
        <dbReference type="ARBA" id="ARBA00022723"/>
    </source>
</evidence>
<evidence type="ECO:0000256" key="6">
    <source>
        <dbReference type="ARBA" id="ARBA00022801"/>
    </source>
</evidence>
<dbReference type="NCBIfam" id="TIGR02250">
    <property type="entry name" value="FCP1_euk"/>
    <property type="match status" value="1"/>
</dbReference>
<dbReference type="AlphaFoldDB" id="A0A7I8LDZ9"/>
<dbReference type="CDD" id="cd07521">
    <property type="entry name" value="HAD_FCP1-like"/>
    <property type="match status" value="1"/>
</dbReference>
<dbReference type="OrthoDB" id="10249888at2759"/>
<dbReference type="PANTHER" id="PTHR23081:SF36">
    <property type="entry name" value="RNA POLYMERASE II SUBUNIT A C-TERMINAL DOMAIN PHOSPHATASE"/>
    <property type="match status" value="1"/>
</dbReference>
<feature type="domain" description="FCP1 homology" evidence="17">
    <location>
        <begin position="140"/>
        <end position="313"/>
    </location>
</feature>
<dbReference type="InterPro" id="IPR023214">
    <property type="entry name" value="HAD_sf"/>
</dbReference>
<dbReference type="GO" id="GO:0003723">
    <property type="term" value="F:RNA binding"/>
    <property type="evidence" value="ECO:0007669"/>
    <property type="project" value="UniProtKB-KW"/>
</dbReference>
<dbReference type="PROSITE" id="PS50172">
    <property type="entry name" value="BRCT"/>
    <property type="match status" value="1"/>
</dbReference>
<dbReference type="InterPro" id="IPR036412">
    <property type="entry name" value="HAD-like_sf"/>
</dbReference>
<keyword evidence="19" id="KW-1185">Reference proteome</keyword>
<keyword evidence="9" id="KW-0804">Transcription</keyword>
<dbReference type="EC" id="3.1.3.16" evidence="14"/>
<dbReference type="SMART" id="SM00292">
    <property type="entry name" value="BRCT"/>
    <property type="match status" value="1"/>
</dbReference>
<dbReference type="EMBL" id="LR746277">
    <property type="protein sequence ID" value="CAA7408080.1"/>
    <property type="molecule type" value="Genomic_DNA"/>
</dbReference>
<comment type="subcellular location">
    <subcellularLocation>
        <location evidence="3 14">Nucleus</location>
    </subcellularLocation>
</comment>
<feature type="region of interest" description="Disordered" evidence="15">
    <location>
        <begin position="1"/>
        <end position="71"/>
    </location>
</feature>
<comment type="cofactor">
    <cofactor evidence="1">
        <name>Mn(2+)</name>
        <dbReference type="ChEBI" id="CHEBI:29035"/>
    </cofactor>
</comment>
<name>A0A7I8LDZ9_SPIIN</name>
<dbReference type="InterPro" id="IPR039189">
    <property type="entry name" value="Fcp1"/>
</dbReference>
<evidence type="ECO:0000256" key="11">
    <source>
        <dbReference type="ARBA" id="ARBA00047761"/>
    </source>
</evidence>
<dbReference type="FunFam" id="3.40.50.1000:FF:000125">
    <property type="entry name" value="RNA polymerase II C-terminal domain phosphatase-like 4"/>
    <property type="match status" value="1"/>
</dbReference>
<dbReference type="Pfam" id="PF12738">
    <property type="entry name" value="PTCB-BRCT"/>
    <property type="match status" value="1"/>
</dbReference>
<evidence type="ECO:0000256" key="13">
    <source>
        <dbReference type="ARBA" id="ARBA00063107"/>
    </source>
</evidence>
<dbReference type="SMART" id="SM00577">
    <property type="entry name" value="CPDc"/>
    <property type="match status" value="1"/>
</dbReference>
<feature type="compositionally biased region" description="Low complexity" evidence="15">
    <location>
        <begin position="1"/>
        <end position="20"/>
    </location>
</feature>
<dbReference type="InterPro" id="IPR011947">
    <property type="entry name" value="FCP1_euk"/>
</dbReference>